<organism evidence="2 3">
    <name type="scientific">Haloarcula nitratireducens</name>
    <dbReference type="NCBI Taxonomy" id="2487749"/>
    <lineage>
        <taxon>Archaea</taxon>
        <taxon>Methanobacteriati</taxon>
        <taxon>Methanobacteriota</taxon>
        <taxon>Stenosarchaea group</taxon>
        <taxon>Halobacteria</taxon>
        <taxon>Halobacteriales</taxon>
        <taxon>Haloarculaceae</taxon>
        <taxon>Haloarcula</taxon>
    </lineage>
</organism>
<accession>A0AAW4PJ04</accession>
<evidence type="ECO:0000313" key="3">
    <source>
        <dbReference type="Proteomes" id="UP001430455"/>
    </source>
</evidence>
<gene>
    <name evidence="2" type="ORF">EGH23_21515</name>
</gene>
<dbReference type="InterPro" id="IPR036163">
    <property type="entry name" value="HMA_dom_sf"/>
</dbReference>
<dbReference type="RefSeq" id="WP_220582048.1">
    <property type="nucleotide sequence ID" value="NZ_RKLT01000020.1"/>
</dbReference>
<dbReference type="AlphaFoldDB" id="A0AAW4PJ04"/>
<comment type="caution">
    <text evidence="2">The sequence shown here is derived from an EMBL/GenBank/DDBJ whole genome shotgun (WGS) entry which is preliminary data.</text>
</comment>
<dbReference type="GO" id="GO:0046872">
    <property type="term" value="F:metal ion binding"/>
    <property type="evidence" value="ECO:0007669"/>
    <property type="project" value="InterPro"/>
</dbReference>
<sequence length="65" mass="6882">MPTTITVEGMTCGHCEQTVEEALREVSDVTDATADREAEQARVDGDVDTTALVQAVEDAGYTAHA</sequence>
<evidence type="ECO:0000313" key="2">
    <source>
        <dbReference type="EMBL" id="MBX0297461.1"/>
    </source>
</evidence>
<dbReference type="EMBL" id="RKLT01000020">
    <property type="protein sequence ID" value="MBX0297461.1"/>
    <property type="molecule type" value="Genomic_DNA"/>
</dbReference>
<feature type="domain" description="HMA" evidence="1">
    <location>
        <begin position="1"/>
        <end position="64"/>
    </location>
</feature>
<keyword evidence="3" id="KW-1185">Reference proteome</keyword>
<dbReference type="Pfam" id="PF00403">
    <property type="entry name" value="HMA"/>
    <property type="match status" value="1"/>
</dbReference>
<dbReference type="InterPro" id="IPR006121">
    <property type="entry name" value="HMA_dom"/>
</dbReference>
<dbReference type="SUPFAM" id="SSF55008">
    <property type="entry name" value="HMA, heavy metal-associated domain"/>
    <property type="match status" value="1"/>
</dbReference>
<dbReference type="Gene3D" id="3.30.70.100">
    <property type="match status" value="1"/>
</dbReference>
<dbReference type="PROSITE" id="PS50846">
    <property type="entry name" value="HMA_2"/>
    <property type="match status" value="1"/>
</dbReference>
<name>A0AAW4PJ04_9EURY</name>
<reference evidence="2 3" key="1">
    <citation type="submission" date="2021-06" db="EMBL/GenBank/DDBJ databases">
        <title>Halomicroarcula sp. a new haloarchaeum isolated from saline soil.</title>
        <authorList>
            <person name="Duran-Viseras A."/>
            <person name="Sanchez-Porro C."/>
            <person name="Ventosa A."/>
        </authorList>
    </citation>
    <scope>NUCLEOTIDE SEQUENCE [LARGE SCALE GENOMIC DNA]</scope>
    <source>
        <strain evidence="2 3">F27</strain>
    </source>
</reference>
<dbReference type="Proteomes" id="UP001430455">
    <property type="component" value="Unassembled WGS sequence"/>
</dbReference>
<dbReference type="CDD" id="cd00371">
    <property type="entry name" value="HMA"/>
    <property type="match status" value="1"/>
</dbReference>
<proteinExistence type="predicted"/>
<protein>
    <submittedName>
        <fullName evidence="2">Heavy-metal-associated domain-containing protein</fullName>
    </submittedName>
</protein>
<evidence type="ECO:0000259" key="1">
    <source>
        <dbReference type="PROSITE" id="PS50846"/>
    </source>
</evidence>